<evidence type="ECO:0000313" key="3">
    <source>
        <dbReference type="EMBL" id="MFC4352465.1"/>
    </source>
</evidence>
<dbReference type="EMBL" id="JBHSCW010000007">
    <property type="protein sequence ID" value="MFC4352465.1"/>
    <property type="molecule type" value="Genomic_DNA"/>
</dbReference>
<name>A0ABV8UPI5_9PROT</name>
<evidence type="ECO:0000313" key="4">
    <source>
        <dbReference type="Proteomes" id="UP001595799"/>
    </source>
</evidence>
<evidence type="ECO:0000256" key="1">
    <source>
        <dbReference type="ARBA" id="ARBA00006484"/>
    </source>
</evidence>
<evidence type="ECO:0000256" key="2">
    <source>
        <dbReference type="ARBA" id="ARBA00023002"/>
    </source>
</evidence>
<dbReference type="Pfam" id="PF00106">
    <property type="entry name" value="adh_short"/>
    <property type="match status" value="1"/>
</dbReference>
<gene>
    <name evidence="3" type="ORF">ACFOW6_13020</name>
</gene>
<dbReference type="RefSeq" id="WP_382422817.1">
    <property type="nucleotide sequence ID" value="NZ_JBHSCW010000007.1"/>
</dbReference>
<sequence length="254" mass="27246">MTIPLPETALVTGATAGIGEATAAALCEAGTHVLALGRRRERLESLVQRYPDSLTPVELDLGARSQTHDALSQLAEAHPNLDLLVANAGLALGRGAAQDAPFEDWERMVDVNVHGLMATVHAFLPKMVARGKGDIILVGSTAGEYPYPGGHVYGATKSFVRQLGSNLRADLLGTGVRVTVLEPGMTQTEFSEVRFKGDRQTAEAVYQGTRPLLAEDLAETIVWLASRPAHVSVTRLQMMPTDQAPGPLRIHREE</sequence>
<dbReference type="Proteomes" id="UP001595799">
    <property type="component" value="Unassembled WGS sequence"/>
</dbReference>
<dbReference type="InterPro" id="IPR036291">
    <property type="entry name" value="NAD(P)-bd_dom_sf"/>
</dbReference>
<keyword evidence="2" id="KW-0560">Oxidoreductase</keyword>
<organism evidence="3 4">
    <name type="scientific">Fodinicurvata halophila</name>
    <dbReference type="NCBI Taxonomy" id="1419723"/>
    <lineage>
        <taxon>Bacteria</taxon>
        <taxon>Pseudomonadati</taxon>
        <taxon>Pseudomonadota</taxon>
        <taxon>Alphaproteobacteria</taxon>
        <taxon>Rhodospirillales</taxon>
        <taxon>Rhodovibrionaceae</taxon>
        <taxon>Fodinicurvata</taxon>
    </lineage>
</organism>
<dbReference type="PANTHER" id="PTHR42901">
    <property type="entry name" value="ALCOHOL DEHYDROGENASE"/>
    <property type="match status" value="1"/>
</dbReference>
<dbReference type="Gene3D" id="3.40.50.720">
    <property type="entry name" value="NAD(P)-binding Rossmann-like Domain"/>
    <property type="match status" value="1"/>
</dbReference>
<comment type="caution">
    <text evidence="3">The sequence shown here is derived from an EMBL/GenBank/DDBJ whole genome shotgun (WGS) entry which is preliminary data.</text>
</comment>
<comment type="similarity">
    <text evidence="1">Belongs to the short-chain dehydrogenases/reductases (SDR) family.</text>
</comment>
<dbReference type="SUPFAM" id="SSF51735">
    <property type="entry name" value="NAD(P)-binding Rossmann-fold domains"/>
    <property type="match status" value="1"/>
</dbReference>
<dbReference type="InterPro" id="IPR020904">
    <property type="entry name" value="Sc_DH/Rdtase_CS"/>
</dbReference>
<reference evidence="4" key="1">
    <citation type="journal article" date="2019" name="Int. J. Syst. Evol. Microbiol.">
        <title>The Global Catalogue of Microorganisms (GCM) 10K type strain sequencing project: providing services to taxonomists for standard genome sequencing and annotation.</title>
        <authorList>
            <consortium name="The Broad Institute Genomics Platform"/>
            <consortium name="The Broad Institute Genome Sequencing Center for Infectious Disease"/>
            <person name="Wu L."/>
            <person name="Ma J."/>
        </authorList>
    </citation>
    <scope>NUCLEOTIDE SEQUENCE [LARGE SCALE GENOMIC DNA]</scope>
    <source>
        <strain evidence="4">CECT 8472</strain>
    </source>
</reference>
<dbReference type="InterPro" id="IPR002347">
    <property type="entry name" value="SDR_fam"/>
</dbReference>
<dbReference type="PRINTS" id="PR00081">
    <property type="entry name" value="GDHRDH"/>
</dbReference>
<accession>A0ABV8UPI5</accession>
<proteinExistence type="inferred from homology"/>
<keyword evidence="4" id="KW-1185">Reference proteome</keyword>
<dbReference type="PANTHER" id="PTHR42901:SF1">
    <property type="entry name" value="ALCOHOL DEHYDROGENASE"/>
    <property type="match status" value="1"/>
</dbReference>
<dbReference type="PROSITE" id="PS00061">
    <property type="entry name" value="ADH_SHORT"/>
    <property type="match status" value="1"/>
</dbReference>
<protein>
    <submittedName>
        <fullName evidence="3">SDR family NAD(P)-dependent oxidoreductase</fullName>
    </submittedName>
</protein>